<evidence type="ECO:0000256" key="3">
    <source>
        <dbReference type="SAM" id="SignalP"/>
    </source>
</evidence>
<keyword evidence="1 3" id="KW-0732">Signal</keyword>
<evidence type="ECO:0000256" key="2">
    <source>
        <dbReference type="ARBA" id="ARBA00023239"/>
    </source>
</evidence>
<dbReference type="GO" id="GO:0016829">
    <property type="term" value="F:lyase activity"/>
    <property type="evidence" value="ECO:0007669"/>
    <property type="project" value="UniProtKB-KW"/>
</dbReference>
<feature type="domain" description="CBM6" evidence="4">
    <location>
        <begin position="406"/>
        <end position="532"/>
    </location>
</feature>
<dbReference type="EMBL" id="SSOB01000011">
    <property type="protein sequence ID" value="THF80336.1"/>
    <property type="molecule type" value="Genomic_DNA"/>
</dbReference>
<feature type="signal peptide" evidence="3">
    <location>
        <begin position="1"/>
        <end position="48"/>
    </location>
</feature>
<dbReference type="OrthoDB" id="2530148at2"/>
<dbReference type="Gene3D" id="1.50.10.100">
    <property type="entry name" value="Chondroitin AC/alginate lyase"/>
    <property type="match status" value="1"/>
</dbReference>
<sequence>MMRLTIRTNDARTNHDLTNHYGKRTSRLRRVQTAVCALLSLSMLLAFAAAASAYSHPASSVTSGELAAIKAKVSANQSPWKEAYDLMMVDANAGLSVTSHAVAVWNIPGYYADAAGHNAAKGLIEEDAKAAYATALAYQFTGNTAYADKAKELLNGWAYTNTSVTGTDGPLASAYLGVGLVQAADLIKGYSGWSTADQTQFKNWIASVWLPKWDGMSSRNNWWDWSLYAQLSYYQFTDDATAFAAEVANLKTQIDTSIDANGFLPEEATRGTNSLWYHYFALSPMTAAAEVVRNTTGEDLFNWVSPSGKSIKLAADKLFYYVNGHIGEWPYSSNTGFPAALNSNQYPLNMYEGLAEIYQNTDYEIYVTQYRPVEGVLNGVNYHHFAWVYPTLLRTDIPVIPGPGYAKIEAESYSGGYKISTAATVDEGGGLMVRSTDNNDYVYYTNLNMGTGTNAFQLRYATPNTDGTVEFRTDSPTGPLLGSLLLPSTGSWSTYATATIPVTGASGIKNVYMVFKKASSGSVADINWFSYTTYTTIEAESFSSQHGLSVSATADPEGGGNKLGSTDNGDYAVYNNVNFGSSGVSAIQVRYATPNTNATIEFRIGSPTGTLLGSLLLPATGGWGDYSTVSVPVTGATGVQNLYLVFSKPASGSVADVNWFRY</sequence>
<feature type="domain" description="CBM6" evidence="4">
    <location>
        <begin position="535"/>
        <end position="662"/>
    </location>
</feature>
<reference evidence="5 6" key="1">
    <citation type="submission" date="2019-04" db="EMBL/GenBank/DDBJ databases">
        <title>Cohnella sp. nov. isolated from preserved vegetables.</title>
        <authorList>
            <person name="Lin S.-Y."/>
            <person name="Hung M.-H."/>
            <person name="Young C.-C."/>
        </authorList>
    </citation>
    <scope>NUCLEOTIDE SEQUENCE [LARGE SCALE GENOMIC DNA]</scope>
    <source>
        <strain evidence="5 6">CC-MHH1044</strain>
    </source>
</reference>
<dbReference type="CDD" id="cd04084">
    <property type="entry name" value="CBM6_xylanase-like"/>
    <property type="match status" value="2"/>
</dbReference>
<keyword evidence="6" id="KW-1185">Reference proteome</keyword>
<gene>
    <name evidence="5" type="ORF">E6C55_10655</name>
</gene>
<dbReference type="AlphaFoldDB" id="A0A4S4BYJ3"/>
<evidence type="ECO:0000313" key="5">
    <source>
        <dbReference type="EMBL" id="THF80336.1"/>
    </source>
</evidence>
<name>A0A4S4BYJ3_9BACL</name>
<dbReference type="SUPFAM" id="SSF48230">
    <property type="entry name" value="Chondroitin AC/alginate lyase"/>
    <property type="match status" value="1"/>
</dbReference>
<accession>A0A4S4BYJ3</accession>
<evidence type="ECO:0000259" key="4">
    <source>
        <dbReference type="PROSITE" id="PS51175"/>
    </source>
</evidence>
<dbReference type="SMART" id="SM00606">
    <property type="entry name" value="CBD_IV"/>
    <property type="match status" value="2"/>
</dbReference>
<dbReference type="GO" id="GO:0030246">
    <property type="term" value="F:carbohydrate binding"/>
    <property type="evidence" value="ECO:0007669"/>
    <property type="project" value="InterPro"/>
</dbReference>
<dbReference type="InterPro" id="IPR006584">
    <property type="entry name" value="Cellulose-bd_IV"/>
</dbReference>
<organism evidence="5 6">
    <name type="scientific">Cohnella fermenti</name>
    <dbReference type="NCBI Taxonomy" id="2565925"/>
    <lineage>
        <taxon>Bacteria</taxon>
        <taxon>Bacillati</taxon>
        <taxon>Bacillota</taxon>
        <taxon>Bacilli</taxon>
        <taxon>Bacillales</taxon>
        <taxon>Paenibacillaceae</taxon>
        <taxon>Cohnella</taxon>
    </lineage>
</organism>
<protein>
    <submittedName>
        <fullName evidence="5">Carbohydrate-binding protein</fullName>
    </submittedName>
</protein>
<dbReference type="SUPFAM" id="SSF49785">
    <property type="entry name" value="Galactose-binding domain-like"/>
    <property type="match status" value="2"/>
</dbReference>
<evidence type="ECO:0000313" key="6">
    <source>
        <dbReference type="Proteomes" id="UP000310636"/>
    </source>
</evidence>
<proteinExistence type="predicted"/>
<dbReference type="Pfam" id="PF05426">
    <property type="entry name" value="Alginate_lyase"/>
    <property type="match status" value="1"/>
</dbReference>
<dbReference type="InterPro" id="IPR008979">
    <property type="entry name" value="Galactose-bd-like_sf"/>
</dbReference>
<evidence type="ECO:0000256" key="1">
    <source>
        <dbReference type="ARBA" id="ARBA00022729"/>
    </source>
</evidence>
<feature type="chain" id="PRO_5020600016" evidence="3">
    <location>
        <begin position="49"/>
        <end position="662"/>
    </location>
</feature>
<dbReference type="Gene3D" id="2.60.120.260">
    <property type="entry name" value="Galactose-binding domain-like"/>
    <property type="match status" value="2"/>
</dbReference>
<dbReference type="Pfam" id="PF03422">
    <property type="entry name" value="CBM_6"/>
    <property type="match status" value="2"/>
</dbReference>
<dbReference type="PROSITE" id="PS51175">
    <property type="entry name" value="CBM6"/>
    <property type="match status" value="2"/>
</dbReference>
<keyword evidence="2" id="KW-0456">Lyase</keyword>
<dbReference type="InterPro" id="IPR008397">
    <property type="entry name" value="Alginate_lyase_dom"/>
</dbReference>
<dbReference type="InterPro" id="IPR005084">
    <property type="entry name" value="CBM6"/>
</dbReference>
<dbReference type="InterPro" id="IPR008929">
    <property type="entry name" value="Chondroitin_lyas"/>
</dbReference>
<dbReference type="Proteomes" id="UP000310636">
    <property type="component" value="Unassembled WGS sequence"/>
</dbReference>
<comment type="caution">
    <text evidence="5">The sequence shown here is derived from an EMBL/GenBank/DDBJ whole genome shotgun (WGS) entry which is preliminary data.</text>
</comment>
<dbReference type="GO" id="GO:0042597">
    <property type="term" value="C:periplasmic space"/>
    <property type="evidence" value="ECO:0007669"/>
    <property type="project" value="InterPro"/>
</dbReference>